<gene>
    <name evidence="1" type="ORF">CHS0354_040647</name>
</gene>
<reference evidence="1" key="2">
    <citation type="journal article" date="2021" name="Genome Biol. Evol.">
        <title>Developing a high-quality reference genome for a parasitic bivalve with doubly uniparental inheritance (Bivalvia: Unionida).</title>
        <authorList>
            <person name="Smith C.H."/>
        </authorList>
    </citation>
    <scope>NUCLEOTIDE SEQUENCE</scope>
    <source>
        <strain evidence="1">CHS0354</strain>
        <tissue evidence="1">Mantle</tissue>
    </source>
</reference>
<organism evidence="1 2">
    <name type="scientific">Potamilus streckersoni</name>
    <dbReference type="NCBI Taxonomy" id="2493646"/>
    <lineage>
        <taxon>Eukaryota</taxon>
        <taxon>Metazoa</taxon>
        <taxon>Spiralia</taxon>
        <taxon>Lophotrochozoa</taxon>
        <taxon>Mollusca</taxon>
        <taxon>Bivalvia</taxon>
        <taxon>Autobranchia</taxon>
        <taxon>Heteroconchia</taxon>
        <taxon>Palaeoheterodonta</taxon>
        <taxon>Unionida</taxon>
        <taxon>Unionoidea</taxon>
        <taxon>Unionidae</taxon>
        <taxon>Ambleminae</taxon>
        <taxon>Lampsilini</taxon>
        <taxon>Potamilus</taxon>
    </lineage>
</organism>
<reference evidence="1" key="1">
    <citation type="journal article" date="2021" name="Genome Biol. Evol.">
        <title>A High-Quality Reference Genome for a Parasitic Bivalve with Doubly Uniparental Inheritance (Bivalvia: Unionida).</title>
        <authorList>
            <person name="Smith C.H."/>
        </authorList>
    </citation>
    <scope>NUCLEOTIDE SEQUENCE</scope>
    <source>
        <strain evidence="1">CHS0354</strain>
    </source>
</reference>
<evidence type="ECO:0000313" key="2">
    <source>
        <dbReference type="Proteomes" id="UP001195483"/>
    </source>
</evidence>
<protein>
    <submittedName>
        <fullName evidence="1">Uncharacterized protein</fullName>
    </submittedName>
</protein>
<proteinExistence type="predicted"/>
<comment type="caution">
    <text evidence="1">The sequence shown here is derived from an EMBL/GenBank/DDBJ whole genome shotgun (WGS) entry which is preliminary data.</text>
</comment>
<evidence type="ECO:0000313" key="1">
    <source>
        <dbReference type="EMBL" id="KAK3607737.1"/>
    </source>
</evidence>
<dbReference type="Proteomes" id="UP001195483">
    <property type="component" value="Unassembled WGS sequence"/>
</dbReference>
<name>A0AAE0TCA7_9BIVA</name>
<accession>A0AAE0TCA7</accession>
<keyword evidence="2" id="KW-1185">Reference proteome</keyword>
<dbReference type="EMBL" id="JAEAOA010002341">
    <property type="protein sequence ID" value="KAK3607737.1"/>
    <property type="molecule type" value="Genomic_DNA"/>
</dbReference>
<dbReference type="AlphaFoldDB" id="A0AAE0TCA7"/>
<sequence length="137" mass="15519">MLWNGQRTPSGQQCDVMERTEDAIWRAGSHLGKNVLKLSGQRASSGKQCNVEKRIDDVIWKAMSCHAEDRGRHLVRSVMLKNGHRFHLGNGMMLRSGQRMSSIKQCVLCNGQKKSSGMQCHLLHAFVYSIDEEYVLC</sequence>
<reference evidence="1" key="3">
    <citation type="submission" date="2023-05" db="EMBL/GenBank/DDBJ databases">
        <authorList>
            <person name="Smith C.H."/>
        </authorList>
    </citation>
    <scope>NUCLEOTIDE SEQUENCE</scope>
    <source>
        <strain evidence="1">CHS0354</strain>
        <tissue evidence="1">Mantle</tissue>
    </source>
</reference>